<proteinExistence type="predicted"/>
<comment type="caution">
    <text evidence="1">The sequence shown here is derived from an EMBL/GenBank/DDBJ whole genome shotgun (WGS) entry which is preliminary data.</text>
</comment>
<evidence type="ECO:0000313" key="1">
    <source>
        <dbReference type="EMBL" id="RRT36909.1"/>
    </source>
</evidence>
<protein>
    <submittedName>
        <fullName evidence="1">Uncharacterized protein</fullName>
    </submittedName>
</protein>
<reference evidence="1 2" key="1">
    <citation type="journal article" date="2014" name="Agronomy (Basel)">
        <title>A Draft Genome Sequence for Ensete ventricosum, the Drought-Tolerant Tree Against Hunger.</title>
        <authorList>
            <person name="Harrison J."/>
            <person name="Moore K.A."/>
            <person name="Paszkiewicz K."/>
            <person name="Jones T."/>
            <person name="Grant M."/>
            <person name="Ambacheew D."/>
            <person name="Muzemil S."/>
            <person name="Studholme D.J."/>
        </authorList>
    </citation>
    <scope>NUCLEOTIDE SEQUENCE [LARGE SCALE GENOMIC DNA]</scope>
</reference>
<name>A0A426XBN9_ENSVE</name>
<dbReference type="AlphaFoldDB" id="A0A426XBN9"/>
<sequence length="66" mass="7219">MVAATYPWEQRGRGLGWWYVYLRVVPGADEKGEVDGGGTPEAGNDSISLFQDRGGVCGERGCHSWM</sequence>
<accession>A0A426XBN9</accession>
<dbReference type="Proteomes" id="UP000287651">
    <property type="component" value="Unassembled WGS sequence"/>
</dbReference>
<organism evidence="1 2">
    <name type="scientific">Ensete ventricosum</name>
    <name type="common">Abyssinian banana</name>
    <name type="synonym">Musa ensete</name>
    <dbReference type="NCBI Taxonomy" id="4639"/>
    <lineage>
        <taxon>Eukaryota</taxon>
        <taxon>Viridiplantae</taxon>
        <taxon>Streptophyta</taxon>
        <taxon>Embryophyta</taxon>
        <taxon>Tracheophyta</taxon>
        <taxon>Spermatophyta</taxon>
        <taxon>Magnoliopsida</taxon>
        <taxon>Liliopsida</taxon>
        <taxon>Zingiberales</taxon>
        <taxon>Musaceae</taxon>
        <taxon>Ensete</taxon>
    </lineage>
</organism>
<dbReference type="EMBL" id="AMZH03022924">
    <property type="protein sequence ID" value="RRT36909.1"/>
    <property type="molecule type" value="Genomic_DNA"/>
</dbReference>
<gene>
    <name evidence="1" type="ORF">B296_00045356</name>
</gene>
<evidence type="ECO:0000313" key="2">
    <source>
        <dbReference type="Proteomes" id="UP000287651"/>
    </source>
</evidence>